<comment type="caution">
    <text evidence="2">The sequence shown here is derived from an EMBL/GenBank/DDBJ whole genome shotgun (WGS) entry which is preliminary data.</text>
</comment>
<keyword evidence="3" id="KW-1185">Reference proteome</keyword>
<dbReference type="Proteomes" id="UP000714275">
    <property type="component" value="Unassembled WGS sequence"/>
</dbReference>
<proteinExistence type="predicted"/>
<protein>
    <submittedName>
        <fullName evidence="2">Uncharacterized protein</fullName>
    </submittedName>
</protein>
<accession>A0A9P6ZKF3</accession>
<reference evidence="2" key="1">
    <citation type="journal article" date="2020" name="New Phytol.">
        <title>Comparative genomics reveals dynamic genome evolution in host specialist ectomycorrhizal fungi.</title>
        <authorList>
            <person name="Lofgren L.A."/>
            <person name="Nguyen N.H."/>
            <person name="Vilgalys R."/>
            <person name="Ruytinx J."/>
            <person name="Liao H.L."/>
            <person name="Branco S."/>
            <person name="Kuo A."/>
            <person name="LaButti K."/>
            <person name="Lipzen A."/>
            <person name="Andreopoulos W."/>
            <person name="Pangilinan J."/>
            <person name="Riley R."/>
            <person name="Hundley H."/>
            <person name="Na H."/>
            <person name="Barry K."/>
            <person name="Grigoriev I.V."/>
            <person name="Stajich J.E."/>
            <person name="Kennedy P.G."/>
        </authorList>
    </citation>
    <scope>NUCLEOTIDE SEQUENCE</scope>
    <source>
        <strain evidence="2">DOB743</strain>
    </source>
</reference>
<gene>
    <name evidence="2" type="ORF">EV702DRAFT_1202554</name>
</gene>
<feature type="region of interest" description="Disordered" evidence="1">
    <location>
        <begin position="356"/>
        <end position="411"/>
    </location>
</feature>
<feature type="region of interest" description="Disordered" evidence="1">
    <location>
        <begin position="263"/>
        <end position="302"/>
    </location>
</feature>
<dbReference type="OrthoDB" id="2693280at2759"/>
<sequence>MSIQWQSETALTDALVNYLTSHPSDCRILFYPEGKKKVADADDNPTGKDKGAIYGAIAQLTFANHIKYGAAYRQNQKKCCNSVSNQISGLRTKYKKHKGRFTATGAGVVLLDGQSAQNLLELVPAEFPWFSDLDSIWHNNPSMVAKTYPSQPGVDHAGALYSLVQPHGRAGPSMHFGATAAPAPSILAAQSSHAYPPPNTYPPPSTYPPLTSFVNEPLNANIPKRLPPLTSSVNELLNTNVPQRLPPLTSSVNKLLNVNVPQRLPRMPDLSPNAYPPPNAYPAPNKYPPPNAFPSPNTSTPPCPPLHLPGLYTSPDVDVNIRNNFGAADDNDNLYSEGVGPFSAPLRNALEHLDGKKHQLPTSPSPPPNVPSPFKVPSNHGGECKPSSEMSRSMSTPMSTTRNTTPSSDYCMSPTPQTSLLNSAGGSKKKKAKSDVVQEVVHIRDEIESMHSDVMSRNDNKHQCFLAKLDAKSEHNRDSKKYEGLCGAREHEASQATISHQCLQQQQDAEIRLRKTDIRVHQAHSLVLNKEAKTLWLKIQFHQMMQGNKTLASDGAT</sequence>
<organism evidence="2 3">
    <name type="scientific">Suillus placidus</name>
    <dbReference type="NCBI Taxonomy" id="48579"/>
    <lineage>
        <taxon>Eukaryota</taxon>
        <taxon>Fungi</taxon>
        <taxon>Dikarya</taxon>
        <taxon>Basidiomycota</taxon>
        <taxon>Agaricomycotina</taxon>
        <taxon>Agaricomycetes</taxon>
        <taxon>Agaricomycetidae</taxon>
        <taxon>Boletales</taxon>
        <taxon>Suillineae</taxon>
        <taxon>Suillaceae</taxon>
        <taxon>Suillus</taxon>
    </lineage>
</organism>
<dbReference type="AlphaFoldDB" id="A0A9P6ZKF3"/>
<evidence type="ECO:0000256" key="1">
    <source>
        <dbReference type="SAM" id="MobiDB-lite"/>
    </source>
</evidence>
<dbReference type="EMBL" id="JABBWD010000067">
    <property type="protein sequence ID" value="KAG1770139.1"/>
    <property type="molecule type" value="Genomic_DNA"/>
</dbReference>
<feature type="compositionally biased region" description="Low complexity" evidence="1">
    <location>
        <begin position="387"/>
        <end position="408"/>
    </location>
</feature>
<name>A0A9P6ZKF3_9AGAM</name>
<evidence type="ECO:0000313" key="3">
    <source>
        <dbReference type="Proteomes" id="UP000714275"/>
    </source>
</evidence>
<evidence type="ECO:0000313" key="2">
    <source>
        <dbReference type="EMBL" id="KAG1770139.1"/>
    </source>
</evidence>
<feature type="compositionally biased region" description="Pro residues" evidence="1">
    <location>
        <begin position="274"/>
        <end position="302"/>
    </location>
</feature>